<evidence type="ECO:0008006" key="3">
    <source>
        <dbReference type="Google" id="ProtNLM"/>
    </source>
</evidence>
<dbReference type="OrthoDB" id="3210158at2"/>
<evidence type="ECO:0000313" key="2">
    <source>
        <dbReference type="Proteomes" id="UP000265962"/>
    </source>
</evidence>
<reference evidence="2" key="1">
    <citation type="submission" date="2018-02" db="EMBL/GenBank/DDBJ databases">
        <authorList>
            <person name="Hornung B."/>
        </authorList>
    </citation>
    <scope>NUCLEOTIDE SEQUENCE [LARGE SCALE GENOMIC DNA]</scope>
</reference>
<dbReference type="Proteomes" id="UP000265962">
    <property type="component" value="Unassembled WGS sequence"/>
</dbReference>
<organism evidence="1 2">
    <name type="scientific">Propionibacterium ruminifibrarum</name>
    <dbReference type="NCBI Taxonomy" id="1962131"/>
    <lineage>
        <taxon>Bacteria</taxon>
        <taxon>Bacillati</taxon>
        <taxon>Actinomycetota</taxon>
        <taxon>Actinomycetes</taxon>
        <taxon>Propionibacteriales</taxon>
        <taxon>Propionibacteriaceae</taxon>
        <taxon>Propionibacterium</taxon>
    </lineage>
</organism>
<dbReference type="AlphaFoldDB" id="A0A375I502"/>
<keyword evidence="2" id="KW-1185">Reference proteome</keyword>
<name>A0A375I502_9ACTN</name>
<evidence type="ECO:0000313" key="1">
    <source>
        <dbReference type="EMBL" id="SPF68462.1"/>
    </source>
</evidence>
<sequence>MPSARTATTKTDTVLAAAVDVALTAATHQAGDFGVGEYLGCELEGERLLTHYFACPHSGYRGWRWAVTLTRPPRARTATVDEVVLIPGDDALLATEWVPWADRVRPDDVTPGTLLPTADNDPRVEPGFTGGEMAADEDPAEWSATRDIVSDLGLGRERVLSHEGRSRAAERWLGGEGGPDNASTRHAPGLCVECAYFQRITGSLGVLFGVCTNEYSPRDAKVVSIDHGCGGHSNVVADQRGVDLPAPVYDTIGADDKAIFD</sequence>
<dbReference type="RefSeq" id="WP_119715629.1">
    <property type="nucleotide sequence ID" value="NZ_OMOH01000005.1"/>
</dbReference>
<dbReference type="InterPro" id="IPR021391">
    <property type="entry name" value="DUF3027"/>
</dbReference>
<gene>
    <name evidence="1" type="ORF">PROPJV5_1440</name>
</gene>
<protein>
    <recommendedName>
        <fullName evidence="3">DUF3027 domain-containing protein</fullName>
    </recommendedName>
</protein>
<accession>A0A375I502</accession>
<proteinExistence type="predicted"/>
<dbReference type="Pfam" id="PF11228">
    <property type="entry name" value="DUF3027"/>
    <property type="match status" value="1"/>
</dbReference>
<dbReference type="EMBL" id="OMOH01000005">
    <property type="protein sequence ID" value="SPF68462.1"/>
    <property type="molecule type" value="Genomic_DNA"/>
</dbReference>